<name>A0A931HZY2_9HYPH</name>
<protein>
    <recommendedName>
        <fullName evidence="4">Tryptophan 2-monooxygenase</fullName>
        <ecNumber evidence="3">1.13.12.3</ecNumber>
    </recommendedName>
</protein>
<evidence type="ECO:0000256" key="1">
    <source>
        <dbReference type="ARBA" id="ARBA00004814"/>
    </source>
</evidence>
<proteinExistence type="inferred from homology"/>
<keyword evidence="9" id="KW-1185">Reference proteome</keyword>
<dbReference type="GO" id="GO:0009851">
    <property type="term" value="P:auxin biosynthetic process"/>
    <property type="evidence" value="ECO:0007669"/>
    <property type="project" value="UniProtKB-KW"/>
</dbReference>
<evidence type="ECO:0000313" key="9">
    <source>
        <dbReference type="Proteomes" id="UP000631694"/>
    </source>
</evidence>
<evidence type="ECO:0000256" key="5">
    <source>
        <dbReference type="ARBA" id="ARBA00023070"/>
    </source>
</evidence>
<evidence type="ECO:0000313" key="8">
    <source>
        <dbReference type="EMBL" id="MBH0236716.1"/>
    </source>
</evidence>
<dbReference type="InterPro" id="IPR036188">
    <property type="entry name" value="FAD/NAD-bd_sf"/>
</dbReference>
<comment type="catalytic activity">
    <reaction evidence="6">
        <text>L-tryptophan + O2 = indole-3-acetamide + CO2 + H2O</text>
        <dbReference type="Rhea" id="RHEA:16165"/>
        <dbReference type="ChEBI" id="CHEBI:15377"/>
        <dbReference type="ChEBI" id="CHEBI:15379"/>
        <dbReference type="ChEBI" id="CHEBI:16031"/>
        <dbReference type="ChEBI" id="CHEBI:16526"/>
        <dbReference type="ChEBI" id="CHEBI:57912"/>
        <dbReference type="EC" id="1.13.12.3"/>
    </reaction>
</comment>
<dbReference type="AlphaFoldDB" id="A0A931HZY2"/>
<comment type="similarity">
    <text evidence="2">Belongs to the tryptophan 2-monooxygenase family.</text>
</comment>
<keyword evidence="5" id="KW-0073">Auxin biosynthesis</keyword>
<feature type="domain" description="Amine oxidase" evidence="7">
    <location>
        <begin position="16"/>
        <end position="413"/>
    </location>
</feature>
<dbReference type="Proteomes" id="UP000631694">
    <property type="component" value="Unassembled WGS sequence"/>
</dbReference>
<dbReference type="RefSeq" id="WP_197309818.1">
    <property type="nucleotide sequence ID" value="NZ_JADZLT010000040.1"/>
</dbReference>
<dbReference type="GO" id="GO:0050361">
    <property type="term" value="F:tryptophan 2-monooxygenase activity"/>
    <property type="evidence" value="ECO:0007669"/>
    <property type="project" value="UniProtKB-EC"/>
</dbReference>
<sequence length="428" mass="44857">MTLTDLDVAIVGAGAAGLSAGRLLADAGVRVRVFEAKDRPGGRAFTESTSFGLPFDRGCHWLHSASVNPYRSIADELGRAYEQRTSRRSRWLFLSGQRADPAVRDEAMDALDAAFAAAHDAGMEGRDVAVTEIVDTAGRWYPLVDHWMRLLSSLDPHEISVLDLARYADTGENYPVVDGYGALVVSHGAGVPLTLSCPVTAIDTGGMAIRLTTAAGEVTARAVIVTVSTSVLAAGAIRFTPALPAATEAAIAACPLGVAEKVAFLFDRPVADVPETTYIDTFDPETPGRRPINFTINPFGRPMAVGQLGGGHARELERAGEAAMVDFAFGGLVDAFGSSIRDRIVKATTTHWFSDPDIRGAYSCALPGAADRRADLATPVHDRLFLAGEAVSATAFSTAHGAHESGRAAARAALAVIGQGAETAEAAD</sequence>
<gene>
    <name evidence="8" type="ORF">I5731_02680</name>
</gene>
<dbReference type="SUPFAM" id="SSF51905">
    <property type="entry name" value="FAD/NAD(P)-binding domain"/>
    <property type="match status" value="1"/>
</dbReference>
<accession>A0A931HZY2</accession>
<dbReference type="EMBL" id="JADZLT010000040">
    <property type="protein sequence ID" value="MBH0236716.1"/>
    <property type="molecule type" value="Genomic_DNA"/>
</dbReference>
<dbReference type="PANTHER" id="PTHR10742">
    <property type="entry name" value="FLAVIN MONOAMINE OXIDASE"/>
    <property type="match status" value="1"/>
</dbReference>
<dbReference type="Gene3D" id="3.50.50.60">
    <property type="entry name" value="FAD/NAD(P)-binding domain"/>
    <property type="match status" value="1"/>
</dbReference>
<comment type="caution">
    <text evidence="8">The sequence shown here is derived from an EMBL/GenBank/DDBJ whole genome shotgun (WGS) entry which is preliminary data.</text>
</comment>
<comment type="pathway">
    <text evidence="1">Plant hormone metabolism; auxin biosynthesis.</text>
</comment>
<dbReference type="PRINTS" id="PR00420">
    <property type="entry name" value="RNGMNOXGNASE"/>
</dbReference>
<dbReference type="EC" id="1.13.12.3" evidence="3"/>
<evidence type="ECO:0000256" key="4">
    <source>
        <dbReference type="ARBA" id="ARBA00017871"/>
    </source>
</evidence>
<reference evidence="8" key="1">
    <citation type="submission" date="2020-12" db="EMBL/GenBank/DDBJ databases">
        <title>Methylobrevis albus sp. nov., isolated from fresh water lack sediment.</title>
        <authorList>
            <person name="Zou Q."/>
        </authorList>
    </citation>
    <scope>NUCLEOTIDE SEQUENCE</scope>
    <source>
        <strain evidence="8">L22</strain>
    </source>
</reference>
<dbReference type="PANTHER" id="PTHR10742:SF410">
    <property type="entry name" value="LYSINE-SPECIFIC HISTONE DEMETHYLASE 2"/>
    <property type="match status" value="1"/>
</dbReference>
<organism evidence="8 9">
    <name type="scientific">Methylobrevis albus</name>
    <dbReference type="NCBI Taxonomy" id="2793297"/>
    <lineage>
        <taxon>Bacteria</taxon>
        <taxon>Pseudomonadati</taxon>
        <taxon>Pseudomonadota</taxon>
        <taxon>Alphaproteobacteria</taxon>
        <taxon>Hyphomicrobiales</taxon>
        <taxon>Pleomorphomonadaceae</taxon>
        <taxon>Methylobrevis</taxon>
    </lineage>
</organism>
<dbReference type="Pfam" id="PF01593">
    <property type="entry name" value="Amino_oxidase"/>
    <property type="match status" value="1"/>
</dbReference>
<dbReference type="SUPFAM" id="SSF54373">
    <property type="entry name" value="FAD-linked reductases, C-terminal domain"/>
    <property type="match status" value="1"/>
</dbReference>
<evidence type="ECO:0000256" key="3">
    <source>
        <dbReference type="ARBA" id="ARBA00012535"/>
    </source>
</evidence>
<evidence type="ECO:0000256" key="2">
    <source>
        <dbReference type="ARBA" id="ARBA00005833"/>
    </source>
</evidence>
<evidence type="ECO:0000259" key="7">
    <source>
        <dbReference type="Pfam" id="PF01593"/>
    </source>
</evidence>
<evidence type="ECO:0000256" key="6">
    <source>
        <dbReference type="ARBA" id="ARBA00047321"/>
    </source>
</evidence>
<dbReference type="InterPro" id="IPR050281">
    <property type="entry name" value="Flavin_monoamine_oxidase"/>
</dbReference>
<dbReference type="InterPro" id="IPR002937">
    <property type="entry name" value="Amino_oxidase"/>
</dbReference>